<evidence type="ECO:0000313" key="4">
    <source>
        <dbReference type="Proteomes" id="UP000709672"/>
    </source>
</evidence>
<gene>
    <name evidence="2" type="ORF">HYT38_00300</name>
    <name evidence="3" type="ORF">HYV66_00870</name>
</gene>
<reference evidence="3" key="1">
    <citation type="submission" date="2020-07" db="EMBL/GenBank/DDBJ databases">
        <title>Huge and variable diversity of episymbiotic CPR bacteria and DPANN archaea in groundwater ecosystems.</title>
        <authorList>
            <person name="He C.Y."/>
            <person name="Keren R."/>
            <person name="Whittaker M."/>
            <person name="Farag I.F."/>
            <person name="Doudna J."/>
            <person name="Cate J.H.D."/>
            <person name="Banfield J.F."/>
        </authorList>
    </citation>
    <scope>NUCLEOTIDE SEQUENCE</scope>
    <source>
        <strain evidence="2">NC_groundwater_191_Ag_S-0.1um_45_8</strain>
        <strain evidence="3">NC_groundwater_418_Ag_B-0.1um_45_10</strain>
    </source>
</reference>
<feature type="domain" description="Transcriptional repressor PaaX-like central Cas2-like" evidence="1">
    <location>
        <begin position="104"/>
        <end position="176"/>
    </location>
</feature>
<evidence type="ECO:0000313" key="3">
    <source>
        <dbReference type="EMBL" id="MBI2465766.1"/>
    </source>
</evidence>
<dbReference type="Proteomes" id="UP000786662">
    <property type="component" value="Unassembled WGS sequence"/>
</dbReference>
<dbReference type="EMBL" id="JACOYY010000010">
    <property type="protein sequence ID" value="MBI2052106.1"/>
    <property type="molecule type" value="Genomic_DNA"/>
</dbReference>
<evidence type="ECO:0000313" key="2">
    <source>
        <dbReference type="EMBL" id="MBI2052106.1"/>
    </source>
</evidence>
<comment type="caution">
    <text evidence="3">The sequence shown here is derived from an EMBL/GenBank/DDBJ whole genome shotgun (WGS) entry which is preliminary data.</text>
</comment>
<organism evidence="3 4">
    <name type="scientific">Candidatus Sungiibacteriota bacterium</name>
    <dbReference type="NCBI Taxonomy" id="2750080"/>
    <lineage>
        <taxon>Bacteria</taxon>
        <taxon>Candidatus Sungiibacteriota</taxon>
    </lineage>
</organism>
<name>A0A932DS35_9BACT</name>
<dbReference type="Gene3D" id="3.30.70.2650">
    <property type="match status" value="1"/>
</dbReference>
<sequence>MSKGSRLSRLGPNQQKVLLLLFAGVGLSLARTPRRYFKVITGTRQEWQNINYRVLNNTIKGLYKSKLIREHENPDGSLTMILTERGKKKAITFNIDNMEIKKPKVWDKKWRMVLFDIPEKYKPIREVLRETLKRLGFYEYQKSVLAYPYPCQDEIDYIIEYFNMRPYVRIITVSALDNELHLKKLFEL</sequence>
<dbReference type="Pfam" id="PF20803">
    <property type="entry name" value="PaaX_M"/>
    <property type="match status" value="1"/>
</dbReference>
<dbReference type="AlphaFoldDB" id="A0A932DS35"/>
<dbReference type="EMBL" id="JACPHQ010000011">
    <property type="protein sequence ID" value="MBI2465766.1"/>
    <property type="molecule type" value="Genomic_DNA"/>
</dbReference>
<evidence type="ECO:0000259" key="1">
    <source>
        <dbReference type="Pfam" id="PF20803"/>
    </source>
</evidence>
<protein>
    <recommendedName>
        <fullName evidence="1">Transcriptional repressor PaaX-like central Cas2-like domain-containing protein</fullName>
    </recommendedName>
</protein>
<accession>A0A932DS35</accession>
<dbReference type="InterPro" id="IPR048846">
    <property type="entry name" value="PaaX-like_central"/>
</dbReference>
<proteinExistence type="predicted"/>
<dbReference type="Proteomes" id="UP000709672">
    <property type="component" value="Unassembled WGS sequence"/>
</dbReference>